<dbReference type="GO" id="GO:0005737">
    <property type="term" value="C:cytoplasm"/>
    <property type="evidence" value="ECO:0007669"/>
    <property type="project" value="TreeGrafter"/>
</dbReference>
<dbReference type="SUPFAM" id="SSF51556">
    <property type="entry name" value="Metallo-dependent hydrolases"/>
    <property type="match status" value="1"/>
</dbReference>
<dbReference type="GO" id="GO:0019748">
    <property type="term" value="P:secondary metabolic process"/>
    <property type="evidence" value="ECO:0007669"/>
    <property type="project" value="TreeGrafter"/>
</dbReference>
<sequence>MTAQLQATFPVADADQHYYEPRDAYTRYLDPQYRSEYRWVSTDDGRAHLVIGGKLFRMIPNPTFNPVASPGALVDYLKARNKGGASGKELAGELEALRPEWVEREARVKTMDAQGLHSALLLPTLSLGIEELLYDNPPALNALIRAGSRWLEEDWGLGRDDRLICAPMLSLVDPEAAESELNWAIERGARAITLRPGPVRAISGNRSPGDKAHDRFFARAAEAGVVICFHAADSGYGIYAEDYGEHSSISTFASGTFAEVLSLHLERPIFDTAAALICHGVFDRHPNLKVAALELGAGWVPDLLRRLETAYGRVPQLFGSDPVDVFHEHFWVTPFHEQSIPETLTYMRPERVLFGSDWPHPEGVVEPLDFLEELEGVPADQVNMIMGDNMRQMLSMT</sequence>
<dbReference type="GO" id="GO:0016787">
    <property type="term" value="F:hydrolase activity"/>
    <property type="evidence" value="ECO:0007669"/>
    <property type="project" value="InterPro"/>
</dbReference>
<dbReference type="InterPro" id="IPR032465">
    <property type="entry name" value="ACMSD"/>
</dbReference>
<dbReference type="InterPro" id="IPR006680">
    <property type="entry name" value="Amidohydro-rel"/>
</dbReference>
<evidence type="ECO:0000259" key="2">
    <source>
        <dbReference type="Pfam" id="PF04909"/>
    </source>
</evidence>
<proteinExistence type="predicted"/>
<evidence type="ECO:0000313" key="3">
    <source>
        <dbReference type="EMBL" id="ORW72920.1"/>
    </source>
</evidence>
<evidence type="ECO:0000256" key="1">
    <source>
        <dbReference type="ARBA" id="ARBA00023239"/>
    </source>
</evidence>
<accession>A0AAJ3NSX4</accession>
<keyword evidence="4" id="KW-1185">Reference proteome</keyword>
<dbReference type="Proteomes" id="UP000193387">
    <property type="component" value="Unassembled WGS sequence"/>
</dbReference>
<comment type="caution">
    <text evidence="3">The sequence shown here is derived from an EMBL/GenBank/DDBJ whole genome shotgun (WGS) entry which is preliminary data.</text>
</comment>
<name>A0AAJ3NSX4_9MYCO</name>
<dbReference type="InterPro" id="IPR032466">
    <property type="entry name" value="Metal_Hydrolase"/>
</dbReference>
<organism evidence="3 4">
    <name type="scientific">Mycobacterium saskatchewanense</name>
    <dbReference type="NCBI Taxonomy" id="220927"/>
    <lineage>
        <taxon>Bacteria</taxon>
        <taxon>Bacillati</taxon>
        <taxon>Actinomycetota</taxon>
        <taxon>Actinomycetes</taxon>
        <taxon>Mycobacteriales</taxon>
        <taxon>Mycobacteriaceae</taxon>
        <taxon>Mycobacterium</taxon>
        <taxon>Mycobacterium simiae complex</taxon>
    </lineage>
</organism>
<protein>
    <recommendedName>
        <fullName evidence="2">Amidohydrolase-related domain-containing protein</fullName>
    </recommendedName>
</protein>
<dbReference type="GO" id="GO:0016831">
    <property type="term" value="F:carboxy-lyase activity"/>
    <property type="evidence" value="ECO:0007669"/>
    <property type="project" value="InterPro"/>
</dbReference>
<dbReference type="EMBL" id="LQPR01000021">
    <property type="protein sequence ID" value="ORW72920.1"/>
    <property type="molecule type" value="Genomic_DNA"/>
</dbReference>
<dbReference type="PANTHER" id="PTHR21240">
    <property type="entry name" value="2-AMINO-3-CARBOXYLMUCONATE-6-SEMIALDEHYDE DECARBOXYLASE"/>
    <property type="match status" value="1"/>
</dbReference>
<dbReference type="Pfam" id="PF04909">
    <property type="entry name" value="Amidohydro_2"/>
    <property type="match status" value="1"/>
</dbReference>
<dbReference type="AlphaFoldDB" id="A0AAJ3NSX4"/>
<keyword evidence="1" id="KW-0456">Lyase</keyword>
<dbReference type="Gene3D" id="3.20.20.140">
    <property type="entry name" value="Metal-dependent hydrolases"/>
    <property type="match status" value="1"/>
</dbReference>
<feature type="domain" description="Amidohydrolase-related" evidence="2">
    <location>
        <begin position="158"/>
        <end position="393"/>
    </location>
</feature>
<gene>
    <name evidence="3" type="ORF">AWC23_08675</name>
</gene>
<reference evidence="3 4" key="1">
    <citation type="submission" date="2016-01" db="EMBL/GenBank/DDBJ databases">
        <title>The new phylogeny of the genus Mycobacterium.</title>
        <authorList>
            <person name="Tarcisio F."/>
            <person name="Conor M."/>
            <person name="Antonella G."/>
            <person name="Elisabetta G."/>
            <person name="Giulia F.S."/>
            <person name="Sara T."/>
            <person name="Anna F."/>
            <person name="Clotilde B."/>
            <person name="Roberto B."/>
            <person name="Veronica D.S."/>
            <person name="Fabio R."/>
            <person name="Monica P."/>
            <person name="Olivier J."/>
            <person name="Enrico T."/>
            <person name="Nicola S."/>
        </authorList>
    </citation>
    <scope>NUCLEOTIDE SEQUENCE [LARGE SCALE GENOMIC DNA]</scope>
    <source>
        <strain evidence="3 4">DSM 44616</strain>
    </source>
</reference>
<evidence type="ECO:0000313" key="4">
    <source>
        <dbReference type="Proteomes" id="UP000193387"/>
    </source>
</evidence>
<dbReference type="PANTHER" id="PTHR21240:SF28">
    <property type="entry name" value="ISO-OROTATE DECARBOXYLASE (EUROFUNG)"/>
    <property type="match status" value="1"/>
</dbReference>
<dbReference type="RefSeq" id="WP_085254923.1">
    <property type="nucleotide sequence ID" value="NZ_AP022573.1"/>
</dbReference>